<evidence type="ECO:0000256" key="1">
    <source>
        <dbReference type="SAM" id="Phobius"/>
    </source>
</evidence>
<keyword evidence="1" id="KW-0472">Membrane</keyword>
<dbReference type="EMBL" id="JAGSND010000001">
    <property type="protein sequence ID" value="MBR0596287.1"/>
    <property type="molecule type" value="Genomic_DNA"/>
</dbReference>
<feature type="transmembrane region" description="Helical" evidence="1">
    <location>
        <begin position="202"/>
        <end position="220"/>
    </location>
</feature>
<keyword evidence="1" id="KW-0812">Transmembrane</keyword>
<keyword evidence="1" id="KW-1133">Transmembrane helix</keyword>
<name>A0A8J8AZX9_9FIRM</name>
<comment type="caution">
    <text evidence="2">The sequence shown here is derived from an EMBL/GenBank/DDBJ whole genome shotgun (WGS) entry which is preliminary data.</text>
</comment>
<keyword evidence="3" id="KW-1185">Reference proteome</keyword>
<dbReference type="AlphaFoldDB" id="A0A8J8AZX9"/>
<sequence>MNEILVYLFFSHIIGDFYLQTETIAKRKNQEITLLIAHGLLYCIPFLFLFIISTDRNHLLQAIVFVCLGHFLVDYLKAMLYQKESLGRKLKKYNLNEAIVYILDQGLHIIVMIGITMYFWRKGMSLSLIHADRIAEYMGFHLEHIVKWAFLISLLYKPANLTFVKLFACYKPFHPDHGEQESEIIDENNRKAGAVIGFLEKLLIVIFLSIQQYASIALIMTAKSIARYDKLSKESGFAEYYLIGTLFSLLIAIVAYYFVFSVL</sequence>
<dbReference type="Pfam" id="PF11750">
    <property type="entry name" value="DUF3307"/>
    <property type="match status" value="1"/>
</dbReference>
<feature type="transmembrane region" description="Helical" evidence="1">
    <location>
        <begin position="240"/>
        <end position="260"/>
    </location>
</feature>
<organism evidence="2 3">
    <name type="scientific">Sinanaerobacter chloroacetimidivorans</name>
    <dbReference type="NCBI Taxonomy" id="2818044"/>
    <lineage>
        <taxon>Bacteria</taxon>
        <taxon>Bacillati</taxon>
        <taxon>Bacillota</taxon>
        <taxon>Clostridia</taxon>
        <taxon>Peptostreptococcales</taxon>
        <taxon>Anaerovoracaceae</taxon>
        <taxon>Sinanaerobacter</taxon>
    </lineage>
</organism>
<gene>
    <name evidence="2" type="ORF">KCX82_00200</name>
</gene>
<feature type="transmembrane region" description="Helical" evidence="1">
    <location>
        <begin position="32"/>
        <end position="52"/>
    </location>
</feature>
<evidence type="ECO:0000313" key="3">
    <source>
        <dbReference type="Proteomes" id="UP000675664"/>
    </source>
</evidence>
<evidence type="ECO:0000313" key="2">
    <source>
        <dbReference type="EMBL" id="MBR0596287.1"/>
    </source>
</evidence>
<protein>
    <submittedName>
        <fullName evidence="2">DUF3307 domain-containing protein</fullName>
    </submittedName>
</protein>
<feature type="transmembrane region" description="Helical" evidence="1">
    <location>
        <begin position="98"/>
        <end position="120"/>
    </location>
</feature>
<accession>A0A8J8AZX9</accession>
<reference evidence="2" key="1">
    <citation type="submission" date="2021-04" db="EMBL/GenBank/DDBJ databases">
        <title>Sinoanaerobacter chloroacetimidivorans sp. nov., an obligate anaerobic bacterium isolated from anaerobic sludge.</title>
        <authorList>
            <person name="Bao Y."/>
        </authorList>
    </citation>
    <scope>NUCLEOTIDE SEQUENCE</scope>
    <source>
        <strain evidence="2">BAD-6</strain>
    </source>
</reference>
<feature type="transmembrane region" description="Helical" evidence="1">
    <location>
        <begin position="58"/>
        <end position="77"/>
    </location>
</feature>
<dbReference type="InterPro" id="IPR021737">
    <property type="entry name" value="Phage_phiKZ_Orf197"/>
</dbReference>
<dbReference type="Proteomes" id="UP000675664">
    <property type="component" value="Unassembled WGS sequence"/>
</dbReference>
<dbReference type="RefSeq" id="WP_227016423.1">
    <property type="nucleotide sequence ID" value="NZ_JAGSND010000001.1"/>
</dbReference>
<proteinExistence type="predicted"/>
<reference evidence="2" key="2">
    <citation type="submission" date="2021-04" db="EMBL/GenBank/DDBJ databases">
        <authorList>
            <person name="Liu J."/>
        </authorList>
    </citation>
    <scope>NUCLEOTIDE SEQUENCE</scope>
    <source>
        <strain evidence="2">BAD-6</strain>
    </source>
</reference>